<sequence length="145" mass="16002">MSIEKRVDLQAAQVINAAIQIDTQWGCIRAWHYLAGRQVKPATAVRVLSKDGPRRCGDALHPAVRDARAKQAEHGMTQRAAVDTPKPAPRSNQSAAVAVERAIALSSSADRHYAESLLRMYGLNTATVMRVLFEPHRRRRAPENG</sequence>
<gene>
    <name evidence="2" type="ORF">GJ699_25250</name>
</gene>
<dbReference type="AlphaFoldDB" id="A0A6I2L6B5"/>
<organism evidence="2 3">
    <name type="scientific">Duganella guangzhouensis</name>
    <dbReference type="NCBI Taxonomy" id="2666084"/>
    <lineage>
        <taxon>Bacteria</taxon>
        <taxon>Pseudomonadati</taxon>
        <taxon>Pseudomonadota</taxon>
        <taxon>Betaproteobacteria</taxon>
        <taxon>Burkholderiales</taxon>
        <taxon>Oxalobacteraceae</taxon>
        <taxon>Telluria group</taxon>
        <taxon>Duganella</taxon>
    </lineage>
</organism>
<evidence type="ECO:0000313" key="2">
    <source>
        <dbReference type="EMBL" id="MRW93300.1"/>
    </source>
</evidence>
<proteinExistence type="predicted"/>
<accession>A0A6I2L6B5</accession>
<comment type="caution">
    <text evidence="2">The sequence shown here is derived from an EMBL/GenBank/DDBJ whole genome shotgun (WGS) entry which is preliminary data.</text>
</comment>
<dbReference type="Proteomes" id="UP000433309">
    <property type="component" value="Unassembled WGS sequence"/>
</dbReference>
<feature type="region of interest" description="Disordered" evidence="1">
    <location>
        <begin position="68"/>
        <end position="91"/>
    </location>
</feature>
<name>A0A6I2L6B5_9BURK</name>
<dbReference type="RefSeq" id="WP_154381569.1">
    <property type="nucleotide sequence ID" value="NZ_WKJK01000016.1"/>
</dbReference>
<protein>
    <submittedName>
        <fullName evidence="2">Uncharacterized protein</fullName>
    </submittedName>
</protein>
<evidence type="ECO:0000256" key="1">
    <source>
        <dbReference type="SAM" id="MobiDB-lite"/>
    </source>
</evidence>
<keyword evidence="3" id="KW-1185">Reference proteome</keyword>
<dbReference type="EMBL" id="WKJK01000016">
    <property type="protein sequence ID" value="MRW93300.1"/>
    <property type="molecule type" value="Genomic_DNA"/>
</dbReference>
<evidence type="ECO:0000313" key="3">
    <source>
        <dbReference type="Proteomes" id="UP000433309"/>
    </source>
</evidence>
<reference evidence="2 3" key="1">
    <citation type="submission" date="2019-11" db="EMBL/GenBank/DDBJ databases">
        <title>Novel species isolated from a subtropical stream in China.</title>
        <authorList>
            <person name="Lu H."/>
        </authorList>
    </citation>
    <scope>NUCLEOTIDE SEQUENCE [LARGE SCALE GENOMIC DNA]</scope>
    <source>
        <strain evidence="2 3">FT80W</strain>
    </source>
</reference>